<reference evidence="2" key="1">
    <citation type="submission" date="2015-06" db="EMBL/GenBank/DDBJ databases">
        <title>Expansion of signal transduction pathways in fungi by whole-genome duplication.</title>
        <authorList>
            <consortium name="DOE Joint Genome Institute"/>
            <person name="Corrochano L.M."/>
            <person name="Kuo A."/>
            <person name="Marcet-Houben M."/>
            <person name="Polaino S."/>
            <person name="Salamov A."/>
            <person name="Villalobos J.M."/>
            <person name="Alvarez M.I."/>
            <person name="Avalos J."/>
            <person name="Benito E.P."/>
            <person name="Benoit I."/>
            <person name="Burger G."/>
            <person name="Camino L.P."/>
            <person name="Canovas D."/>
            <person name="Cerda-Olmedo E."/>
            <person name="Cheng J.-F."/>
            <person name="Dominguez A."/>
            <person name="Elias M."/>
            <person name="Eslava A.P."/>
            <person name="Glaser F."/>
            <person name="Grimwood J."/>
            <person name="Gutierrez G."/>
            <person name="Heitman J."/>
            <person name="Henrissat B."/>
            <person name="Iturriaga E.A."/>
            <person name="Lang B.F."/>
            <person name="Lavin J.L."/>
            <person name="Lee S."/>
            <person name="Li W."/>
            <person name="Lindquist E."/>
            <person name="Lopez-Garcia S."/>
            <person name="Luque E.M."/>
            <person name="Marcos A.T."/>
            <person name="Martin J."/>
            <person name="McCluskey K."/>
            <person name="Medina H.R."/>
            <person name="Miralles-Duran A."/>
            <person name="Miyazaki A."/>
            <person name="Munoz-Torres E."/>
            <person name="Oguiza J.A."/>
            <person name="Ohm R."/>
            <person name="Olmedo M."/>
            <person name="Orejas M."/>
            <person name="Ortiz-Castellanos L."/>
            <person name="Pisabarro A.G."/>
            <person name="Rodriguez-Romero J."/>
            <person name="Ruiz-Herrera J."/>
            <person name="Ruiz-Vazquez R."/>
            <person name="Sanz C."/>
            <person name="Schackwitz W."/>
            <person name="Schmutz J."/>
            <person name="Shahriari M."/>
            <person name="Shelest E."/>
            <person name="Silva-Franco F."/>
            <person name="Soanes D."/>
            <person name="Syed K."/>
            <person name="Tagua V.G."/>
            <person name="Talbot N.J."/>
            <person name="Thon M."/>
            <person name="De vries R.P."/>
            <person name="Wiebenga A."/>
            <person name="Yadav J.S."/>
            <person name="Braun E.L."/>
            <person name="Baker S."/>
            <person name="Garre V."/>
            <person name="Horwitz B."/>
            <person name="Torres-Martinez S."/>
            <person name="Idnurm A."/>
            <person name="Herrera-Estrella A."/>
            <person name="Gabaldon T."/>
            <person name="Grigoriev I.V."/>
        </authorList>
    </citation>
    <scope>NUCLEOTIDE SEQUENCE [LARGE SCALE GENOMIC DNA]</scope>
    <source>
        <strain evidence="2">NRRL 1555(-)</strain>
    </source>
</reference>
<dbReference type="AlphaFoldDB" id="A0A162UJ82"/>
<organism evidence="1 2">
    <name type="scientific">Phycomyces blakesleeanus (strain ATCC 8743b / DSM 1359 / FGSC 10004 / NBRC 33097 / NRRL 1555)</name>
    <dbReference type="NCBI Taxonomy" id="763407"/>
    <lineage>
        <taxon>Eukaryota</taxon>
        <taxon>Fungi</taxon>
        <taxon>Fungi incertae sedis</taxon>
        <taxon>Mucoromycota</taxon>
        <taxon>Mucoromycotina</taxon>
        <taxon>Mucoromycetes</taxon>
        <taxon>Mucorales</taxon>
        <taxon>Phycomycetaceae</taxon>
        <taxon>Phycomyces</taxon>
    </lineage>
</organism>
<dbReference type="RefSeq" id="XP_018293713.1">
    <property type="nucleotide sequence ID" value="XM_018441317.1"/>
</dbReference>
<evidence type="ECO:0000313" key="2">
    <source>
        <dbReference type="Proteomes" id="UP000077315"/>
    </source>
</evidence>
<gene>
    <name evidence="1" type="ORF">PHYBLDRAFT_64579</name>
</gene>
<sequence>MSYCRQIEVDLAEIKQALCELQRQFSNQFASAVSAENLTTMQKSIIEQSSLEHIAGSVKRGQLTEYPDQLGHMVKHDIIHQDYPAAQKEWKNISEKNREYYMMHLERSFLQESFESNNQTYKRRMAEKNKTWQGISDSLLSSPDMSETDDVELPIMADVLSPPPMASVEPARKRS</sequence>
<protein>
    <submittedName>
        <fullName evidence="1">Uncharacterized protein</fullName>
    </submittedName>
</protein>
<name>A0A162UJ82_PHYB8</name>
<evidence type="ECO:0000313" key="1">
    <source>
        <dbReference type="EMBL" id="OAD75673.1"/>
    </source>
</evidence>
<dbReference type="EMBL" id="KV440977">
    <property type="protein sequence ID" value="OAD75673.1"/>
    <property type="molecule type" value="Genomic_DNA"/>
</dbReference>
<dbReference type="GeneID" id="29002223"/>
<dbReference type="VEuPathDB" id="FungiDB:PHYBLDRAFT_64579"/>
<keyword evidence="2" id="KW-1185">Reference proteome</keyword>
<dbReference type="Proteomes" id="UP000077315">
    <property type="component" value="Unassembled WGS sequence"/>
</dbReference>
<proteinExistence type="predicted"/>
<dbReference type="InParanoid" id="A0A162UJ82"/>
<accession>A0A162UJ82</accession>